<dbReference type="AlphaFoldDB" id="A0A8T2SRL1"/>
<organism evidence="1 2">
    <name type="scientific">Ceratopteris richardii</name>
    <name type="common">Triangle waterfern</name>
    <dbReference type="NCBI Taxonomy" id="49495"/>
    <lineage>
        <taxon>Eukaryota</taxon>
        <taxon>Viridiplantae</taxon>
        <taxon>Streptophyta</taxon>
        <taxon>Embryophyta</taxon>
        <taxon>Tracheophyta</taxon>
        <taxon>Polypodiopsida</taxon>
        <taxon>Polypodiidae</taxon>
        <taxon>Polypodiales</taxon>
        <taxon>Pteridineae</taxon>
        <taxon>Pteridaceae</taxon>
        <taxon>Parkerioideae</taxon>
        <taxon>Ceratopteris</taxon>
    </lineage>
</organism>
<name>A0A8T2SRL1_CERRI</name>
<dbReference type="EMBL" id="CM035423">
    <property type="protein sequence ID" value="KAH7365892.1"/>
    <property type="molecule type" value="Genomic_DNA"/>
</dbReference>
<dbReference type="Proteomes" id="UP000825935">
    <property type="component" value="Chromosome 18"/>
</dbReference>
<evidence type="ECO:0000313" key="2">
    <source>
        <dbReference type="Proteomes" id="UP000825935"/>
    </source>
</evidence>
<gene>
    <name evidence="1" type="ORF">KP509_18G051600</name>
</gene>
<evidence type="ECO:0000313" key="1">
    <source>
        <dbReference type="EMBL" id="KAH7365892.1"/>
    </source>
</evidence>
<comment type="caution">
    <text evidence="1">The sequence shown here is derived from an EMBL/GenBank/DDBJ whole genome shotgun (WGS) entry which is preliminary data.</text>
</comment>
<sequence>MVMGSTYNRRFFMVEYLQPAHVISRKNSSSHTCTYAVGHGHVQTSIFVQANAPCACTDRHACRHSRTHARVDLYMLVDTHAHVHPPSYMQRQTHQDNPVCLCMYTEIHIDVHRSHMHSYGRSNTHICPLHVYVHINMQVHAYAYIYTYTYKYISMFNYPIYTHARVHTCTCTCTCTCMHKCIDMHVHT</sequence>
<keyword evidence="2" id="KW-1185">Reference proteome</keyword>
<protein>
    <submittedName>
        <fullName evidence="1">Uncharacterized protein</fullName>
    </submittedName>
</protein>
<proteinExistence type="predicted"/>
<accession>A0A8T2SRL1</accession>
<reference evidence="1" key="1">
    <citation type="submission" date="2021-08" db="EMBL/GenBank/DDBJ databases">
        <title>WGS assembly of Ceratopteris richardii.</title>
        <authorList>
            <person name="Marchant D.B."/>
            <person name="Chen G."/>
            <person name="Jenkins J."/>
            <person name="Shu S."/>
            <person name="Leebens-Mack J."/>
            <person name="Grimwood J."/>
            <person name="Schmutz J."/>
            <person name="Soltis P."/>
            <person name="Soltis D."/>
            <person name="Chen Z.-H."/>
        </authorList>
    </citation>
    <scope>NUCLEOTIDE SEQUENCE</scope>
    <source>
        <strain evidence="1">Whitten #5841</strain>
        <tissue evidence="1">Leaf</tissue>
    </source>
</reference>